<dbReference type="Proteomes" id="UP000229757">
    <property type="component" value="Chromosome"/>
</dbReference>
<evidence type="ECO:0000256" key="2">
    <source>
        <dbReference type="ARBA" id="ARBA00023186"/>
    </source>
</evidence>
<dbReference type="InterPro" id="IPR038277">
    <property type="entry name" value="UreF_sf"/>
</dbReference>
<evidence type="ECO:0000256" key="3">
    <source>
        <dbReference type="HAMAP-Rule" id="MF_01385"/>
    </source>
</evidence>
<name>A0A2K8KLZ3_9GAMM</name>
<dbReference type="Pfam" id="PF01730">
    <property type="entry name" value="UreF"/>
    <property type="match status" value="1"/>
</dbReference>
<organism evidence="5 6">
    <name type="scientific">Reinekea forsetii</name>
    <dbReference type="NCBI Taxonomy" id="1336806"/>
    <lineage>
        <taxon>Bacteria</taxon>
        <taxon>Pseudomonadati</taxon>
        <taxon>Pseudomonadota</taxon>
        <taxon>Gammaproteobacteria</taxon>
        <taxon>Oceanospirillales</taxon>
        <taxon>Saccharospirillaceae</taxon>
        <taxon>Reinekea</taxon>
    </lineage>
</organism>
<comment type="subcellular location">
    <subcellularLocation>
        <location evidence="3">Cytoplasm</location>
    </subcellularLocation>
</comment>
<dbReference type="RefSeq" id="WP_319418069.1">
    <property type="nucleotide sequence ID" value="NZ_CP011797.1"/>
</dbReference>
<dbReference type="EMBL" id="CP011797">
    <property type="protein sequence ID" value="ATX75883.1"/>
    <property type="molecule type" value="Genomic_DNA"/>
</dbReference>
<dbReference type="GO" id="GO:0005737">
    <property type="term" value="C:cytoplasm"/>
    <property type="evidence" value="ECO:0007669"/>
    <property type="project" value="UniProtKB-SubCell"/>
</dbReference>
<sequence>MTNPSQTGPVTSDIVSTDIVSTDNASTDNASTDNASTDNASTDNASTANASTANASTANASTDNAMTDITMNITTTSASLLRLLQLSSVSLPVGGFAFSQGLEFAVETGWVRTAEQTEDWLVSQLQESVARVDLPVLQGAMQALAADDLTDWQEWNDIALANRETRELRFTDAAMGQALKRLLGTLSIAMPVSAQQDVSFVSLFAVAAHSWQMAFDLAAYGYIWSWLENQIAAATKLVPLGQTQAQLLLGRIQLVIPEAIALANTLDRDSLGGSLPGLALASSWHETQYTRLFRS</sequence>
<keyword evidence="2 3" id="KW-0143">Chaperone</keyword>
<reference evidence="5 6" key="1">
    <citation type="journal article" date="2017" name="Environ. Microbiol.">
        <title>Genomic and physiological analyses of 'Reinekea forsetii' reveal a versatile opportunistic lifestyle during spring algae blooms.</title>
        <authorList>
            <person name="Avci B."/>
            <person name="Hahnke R.L."/>
            <person name="Chafee M."/>
            <person name="Fischer T."/>
            <person name="Gruber-Vodicka H."/>
            <person name="Tegetmeyer H.E."/>
            <person name="Harder J."/>
            <person name="Fuchs B.M."/>
            <person name="Amann R.I."/>
            <person name="Teeling H."/>
        </authorList>
    </citation>
    <scope>NUCLEOTIDE SEQUENCE [LARGE SCALE GENOMIC DNA]</scope>
    <source>
        <strain evidence="5 6">Hel1_31_D35</strain>
    </source>
</reference>
<gene>
    <name evidence="3 5" type="primary">ureF</name>
    <name evidence="5" type="ORF">REIFOR_00715</name>
</gene>
<dbReference type="HAMAP" id="MF_01385">
    <property type="entry name" value="UreF"/>
    <property type="match status" value="1"/>
</dbReference>
<comment type="subunit">
    <text evidence="3">UreD, UreF and UreG form a complex that acts as a GTP-hydrolysis-dependent molecular chaperone, activating the urease apoprotein by helping to assemble the nickel containing metallocenter of UreC. The UreE protein probably delivers the nickel.</text>
</comment>
<feature type="compositionally biased region" description="Low complexity" evidence="4">
    <location>
        <begin position="21"/>
        <end position="59"/>
    </location>
</feature>
<dbReference type="PANTHER" id="PTHR33620:SF1">
    <property type="entry name" value="UREASE ACCESSORY PROTEIN F"/>
    <property type="match status" value="1"/>
</dbReference>
<dbReference type="PANTHER" id="PTHR33620">
    <property type="entry name" value="UREASE ACCESSORY PROTEIN F"/>
    <property type="match status" value="1"/>
</dbReference>
<protein>
    <recommendedName>
        <fullName evidence="3">Urease accessory protein UreF</fullName>
    </recommendedName>
</protein>
<evidence type="ECO:0000256" key="4">
    <source>
        <dbReference type="SAM" id="MobiDB-lite"/>
    </source>
</evidence>
<dbReference type="InterPro" id="IPR002639">
    <property type="entry name" value="UreF"/>
</dbReference>
<proteinExistence type="inferred from homology"/>
<keyword evidence="6" id="KW-1185">Reference proteome</keyword>
<dbReference type="Gene3D" id="1.10.4190.10">
    <property type="entry name" value="Urease accessory protein UreF"/>
    <property type="match status" value="1"/>
</dbReference>
<dbReference type="AlphaFoldDB" id="A0A2K8KLZ3"/>
<comment type="function">
    <text evidence="3">Required for maturation of urease via the functional incorporation of the urease nickel metallocenter.</text>
</comment>
<evidence type="ECO:0000313" key="6">
    <source>
        <dbReference type="Proteomes" id="UP000229757"/>
    </source>
</evidence>
<evidence type="ECO:0000256" key="1">
    <source>
        <dbReference type="ARBA" id="ARBA00022988"/>
    </source>
</evidence>
<keyword evidence="1 3" id="KW-0996">Nickel insertion</keyword>
<dbReference type="KEGG" id="rfo:REIFOR_00715"/>
<feature type="compositionally biased region" description="Polar residues" evidence="4">
    <location>
        <begin position="1"/>
        <end position="20"/>
    </location>
</feature>
<dbReference type="GO" id="GO:0016151">
    <property type="term" value="F:nickel cation binding"/>
    <property type="evidence" value="ECO:0007669"/>
    <property type="project" value="UniProtKB-UniRule"/>
</dbReference>
<evidence type="ECO:0000313" key="5">
    <source>
        <dbReference type="EMBL" id="ATX75883.1"/>
    </source>
</evidence>
<feature type="region of interest" description="Disordered" evidence="4">
    <location>
        <begin position="1"/>
        <end position="59"/>
    </location>
</feature>
<comment type="similarity">
    <text evidence="3">Belongs to the UreF family.</text>
</comment>
<keyword evidence="3" id="KW-0963">Cytoplasm</keyword>
<accession>A0A2K8KLZ3</accession>